<keyword evidence="5" id="KW-1185">Reference proteome</keyword>
<dbReference type="GO" id="GO:0010257">
    <property type="term" value="P:NADH dehydrogenase complex assembly"/>
    <property type="evidence" value="ECO:0007669"/>
    <property type="project" value="TreeGrafter"/>
</dbReference>
<dbReference type="STRING" id="564608.C1MP58"/>
<dbReference type="OrthoDB" id="426386at2759"/>
<dbReference type="Proteomes" id="UP000001876">
    <property type="component" value="Unassembled WGS sequence"/>
</dbReference>
<dbReference type="RefSeq" id="XP_003056763.1">
    <property type="nucleotide sequence ID" value="XM_003056717.1"/>
</dbReference>
<reference evidence="4 5" key="1">
    <citation type="journal article" date="2009" name="Science">
        <title>Green evolution and dynamic adaptations revealed by genomes of the marine picoeukaryotes Micromonas.</title>
        <authorList>
            <person name="Worden A.Z."/>
            <person name="Lee J.H."/>
            <person name="Mock T."/>
            <person name="Rouze P."/>
            <person name="Simmons M.P."/>
            <person name="Aerts A.L."/>
            <person name="Allen A.E."/>
            <person name="Cuvelier M.L."/>
            <person name="Derelle E."/>
            <person name="Everett M.V."/>
            <person name="Foulon E."/>
            <person name="Grimwood J."/>
            <person name="Gundlach H."/>
            <person name="Henrissat B."/>
            <person name="Napoli C."/>
            <person name="McDonald S.M."/>
            <person name="Parker M.S."/>
            <person name="Rombauts S."/>
            <person name="Salamov A."/>
            <person name="Von Dassow P."/>
            <person name="Badger J.H."/>
            <person name="Coutinho P.M."/>
            <person name="Demir E."/>
            <person name="Dubchak I."/>
            <person name="Gentemann C."/>
            <person name="Eikrem W."/>
            <person name="Gready J.E."/>
            <person name="John U."/>
            <person name="Lanier W."/>
            <person name="Lindquist E.A."/>
            <person name="Lucas S."/>
            <person name="Mayer K.F."/>
            <person name="Moreau H."/>
            <person name="Not F."/>
            <person name="Otillar R."/>
            <person name="Panaud O."/>
            <person name="Pangilinan J."/>
            <person name="Paulsen I."/>
            <person name="Piegu B."/>
            <person name="Poliakov A."/>
            <person name="Robbens S."/>
            <person name="Schmutz J."/>
            <person name="Toulza E."/>
            <person name="Wyss T."/>
            <person name="Zelensky A."/>
            <person name="Zhou K."/>
            <person name="Armbrust E.V."/>
            <person name="Bhattacharya D."/>
            <person name="Goodenough U.W."/>
            <person name="Van de Peer Y."/>
            <person name="Grigoriev I.V."/>
        </authorList>
    </citation>
    <scope>NUCLEOTIDE SEQUENCE [LARGE SCALE GENOMIC DNA]</scope>
    <source>
        <strain evidence="4 5">CCMP1545</strain>
    </source>
</reference>
<feature type="region of interest" description="Disordered" evidence="2">
    <location>
        <begin position="1"/>
        <end position="30"/>
    </location>
</feature>
<proteinExistence type="inferred from homology"/>
<dbReference type="PANTHER" id="PTHR13194:SF19">
    <property type="entry name" value="NAD(P)-BINDING ROSSMANN-FOLD SUPERFAMILY PROTEIN"/>
    <property type="match status" value="1"/>
</dbReference>
<dbReference type="PANTHER" id="PTHR13194">
    <property type="entry name" value="COMPLEX I INTERMEDIATE-ASSOCIATED PROTEIN 30"/>
    <property type="match status" value="1"/>
</dbReference>
<dbReference type="InterPro" id="IPR013857">
    <property type="entry name" value="NADH-UbQ_OxRdtase-assoc_prot30"/>
</dbReference>
<dbReference type="SUPFAM" id="SSF49785">
    <property type="entry name" value="Galactose-binding domain-like"/>
    <property type="match status" value="1"/>
</dbReference>
<dbReference type="Pfam" id="PF08547">
    <property type="entry name" value="CIA30"/>
    <property type="match status" value="1"/>
</dbReference>
<dbReference type="GO" id="GO:0051082">
    <property type="term" value="F:unfolded protein binding"/>
    <property type="evidence" value="ECO:0007669"/>
    <property type="project" value="TreeGrafter"/>
</dbReference>
<sequence>MTSVSDDATKTTTPPTRPPSPPDTSARARGTMHSLASTALHARVVPPATASLRRRAARVAVRGARADRKNRTMGNAVVAMASWWENAPFLPKEAKQAAKENEYFNGIPFPIPLPFVSKPKAKTPGRADPAAPDKRYVLFDFSEGSDDAKPERFDRVWGALNDVVMGGKSEAAASIVTIPSAEGGKCAKLSGVVEGDGGGFVSARTRNFVSPVDVSSYDGVQLRVRGDGRRYKLILRDTEDFFALSYSAGFDTIEGEWIDVELPFEDFAPAMRGNEVARGDSDYRDLRADRVRSLQVMLSKYGKGMGELNPTFASGPFAIEIREIAAFKKDVALAATATAAA</sequence>
<evidence type="ECO:0000256" key="1">
    <source>
        <dbReference type="ARBA" id="ARBA00007884"/>
    </source>
</evidence>
<dbReference type="InterPro" id="IPR039131">
    <property type="entry name" value="NDUFAF1"/>
</dbReference>
<feature type="domain" description="NADH:ubiquinone oxidoreductase intermediate-associated protein 30" evidence="3">
    <location>
        <begin position="149"/>
        <end position="321"/>
    </location>
</feature>
<dbReference type="KEGG" id="mpp:MICPUCDRAFT_56155"/>
<accession>C1MP58</accession>
<protein>
    <submittedName>
        <fullName evidence="4">Predicted protein</fullName>
    </submittedName>
</protein>
<dbReference type="InterPro" id="IPR008979">
    <property type="entry name" value="Galactose-bd-like_sf"/>
</dbReference>
<dbReference type="Gene3D" id="2.60.120.430">
    <property type="entry name" value="Galactose-binding lectin"/>
    <property type="match status" value="1"/>
</dbReference>
<evidence type="ECO:0000256" key="2">
    <source>
        <dbReference type="SAM" id="MobiDB-lite"/>
    </source>
</evidence>
<dbReference type="AlphaFoldDB" id="C1MP58"/>
<dbReference type="eggNOG" id="KOG1203">
    <property type="taxonomic scope" value="Eukaryota"/>
</dbReference>
<dbReference type="EMBL" id="GG663737">
    <property type="protein sequence ID" value="EEH58408.1"/>
    <property type="molecule type" value="Genomic_DNA"/>
</dbReference>
<gene>
    <name evidence="4" type="ORF">MICPUCDRAFT_56155</name>
</gene>
<comment type="similarity">
    <text evidence="1">Belongs to the CIA30 family.</text>
</comment>
<dbReference type="GeneID" id="9682667"/>
<organism evidence="5">
    <name type="scientific">Micromonas pusilla (strain CCMP1545)</name>
    <name type="common">Picoplanktonic green alga</name>
    <dbReference type="NCBI Taxonomy" id="564608"/>
    <lineage>
        <taxon>Eukaryota</taxon>
        <taxon>Viridiplantae</taxon>
        <taxon>Chlorophyta</taxon>
        <taxon>Mamiellophyceae</taxon>
        <taxon>Mamiellales</taxon>
        <taxon>Mamiellaceae</taxon>
        <taxon>Micromonas</taxon>
    </lineage>
</organism>
<evidence type="ECO:0000259" key="3">
    <source>
        <dbReference type="Pfam" id="PF08547"/>
    </source>
</evidence>
<evidence type="ECO:0000313" key="5">
    <source>
        <dbReference type="Proteomes" id="UP000001876"/>
    </source>
</evidence>
<name>C1MP58_MICPC</name>
<evidence type="ECO:0000313" key="4">
    <source>
        <dbReference type="EMBL" id="EEH58408.1"/>
    </source>
</evidence>